<keyword evidence="5" id="KW-0963">Cytoplasm</keyword>
<evidence type="ECO:0000313" key="11">
    <source>
        <dbReference type="Proteomes" id="UP000069940"/>
    </source>
</evidence>
<dbReference type="InterPro" id="IPR056517">
    <property type="entry name" value="INTS7_HB"/>
</dbReference>
<protein>
    <recommendedName>
        <fullName evidence="4">Integrator complex subunit 7</fullName>
    </recommendedName>
</protein>
<evidence type="ECO:0000256" key="6">
    <source>
        <dbReference type="ARBA" id="ARBA00023242"/>
    </source>
</evidence>
<dbReference type="EnsemblMetazoa" id="AALFPA23_001696.R1247">
    <property type="protein sequence ID" value="AALFPA23_001696.P1247"/>
    <property type="gene ID" value="AALFPA23_001696"/>
</dbReference>
<organism evidence="10 11">
    <name type="scientific">Aedes albopictus</name>
    <name type="common">Asian tiger mosquito</name>
    <name type="synonym">Stegomyia albopicta</name>
    <dbReference type="NCBI Taxonomy" id="7160"/>
    <lineage>
        <taxon>Eukaryota</taxon>
        <taxon>Metazoa</taxon>
        <taxon>Ecdysozoa</taxon>
        <taxon>Arthropoda</taxon>
        <taxon>Hexapoda</taxon>
        <taxon>Insecta</taxon>
        <taxon>Pterygota</taxon>
        <taxon>Neoptera</taxon>
        <taxon>Endopterygota</taxon>
        <taxon>Diptera</taxon>
        <taxon>Nematocera</taxon>
        <taxon>Culicoidea</taxon>
        <taxon>Culicidae</taxon>
        <taxon>Culicinae</taxon>
        <taxon>Aedini</taxon>
        <taxon>Aedes</taxon>
        <taxon>Stegomyia</taxon>
    </lineage>
</organism>
<evidence type="ECO:0000259" key="8">
    <source>
        <dbReference type="Pfam" id="PF24436"/>
    </source>
</evidence>
<dbReference type="InterPro" id="IPR011989">
    <property type="entry name" value="ARM-like"/>
</dbReference>
<feature type="domain" description="Integrator complex subunit 7 C-terminal" evidence="7">
    <location>
        <begin position="825"/>
        <end position="949"/>
    </location>
</feature>
<dbReference type="GeneID" id="109405634"/>
<dbReference type="Proteomes" id="UP000069940">
    <property type="component" value="Unassembled WGS sequence"/>
</dbReference>
<name>A0ABM1XPT2_AEDAL</name>
<dbReference type="InterPro" id="IPR016024">
    <property type="entry name" value="ARM-type_fold"/>
</dbReference>
<sequence>MMGMRTNIFNENFLNETDQDANSVLIELDKGLRSTKTGEQCEAIIRFPKLFEKYPFPILINSSFLKLAEFFRIGSNLSRLWVLRVCQQSEKHLEKILNVDEFVKRIFMVIHSNDPVARALTLRTLGAVACVIPEKQQVHHAIRNALDSHDTVEVEAAIYASVQFAAQSKSFAIGMCSKVASMIESLQTPVSMKILLIPVLRHMYHDANTAALVRTLCHNLLPKYPSEQFVIAIIQSLSHLSYVTSVDIPDQVDLLLVYLKDPRKKVQLAVLQSLNKLAGKGAYLWPKSAINKLLTLTMQCSYTNMALDVVITLTGCPTTCHTMLNEERNQILEMCKSCLLLEHNVGGKALTILTKLVSYCCTENIPPPTCFVEHLNMNLEYLIHSALHNKAPLKDFRIYLRCGIQLSRVNQAFGENFAETIAELLVENTAHSASHLKLICEALGAICSSFTTNYEANQLLNVRESKHPFDAILLPILKKLESYIELPTLDRNDTTIVELLASICLQAVLGSFMPHRLMKAFHNLLRICNYWTQYRIARSASRYGQHFLAAIIYLKLSKHVSHEKLHFYLIAMSQISKAECVLNHGLLYEQLVQTFPEPVQVDAPQLSLLDRLDRAINLYCMALSTLKATSSPQHPMTFQSEVVNLRCQFLQMLHSIVVSRNTLCITPPSAISSTLAQNLRDPLQKFGHVTNHLRKDIKILKSCEEAYAKLYKSSFDADPCTLEYLNTVQYLCSILQSSIETISFTTPSETYKHPPSVTYPETKYLLHICQTVSKQLQTLPNEIGSTKSITNKHMDVLLKQVEIVVKSSLCVPRFFFQVLQNTSVKLALTPQPRISGEPIFVQPNSNLVVKVEGVIQHYGKKPSLFRSIDSIQLTLSSQLMTVRINDVKGSSDNVVLTQVVKPHRDFLSGNFLLSLQNTIQPYPGSSVSMGGQWQVTLEACVIDQNGIIWATGPKSMLHVRIPEDNLKQGMTIQSSTRRF</sequence>
<evidence type="ECO:0000256" key="5">
    <source>
        <dbReference type="ARBA" id="ARBA00022490"/>
    </source>
</evidence>
<evidence type="ECO:0000259" key="9">
    <source>
        <dbReference type="Pfam" id="PF24437"/>
    </source>
</evidence>
<comment type="subcellular location">
    <subcellularLocation>
        <location evidence="2">Cytoplasm</location>
    </subcellularLocation>
    <subcellularLocation>
        <location evidence="1">Nucleus</location>
    </subcellularLocation>
</comment>
<comment type="similarity">
    <text evidence="3">Belongs to the Integrator subunit 7 family.</text>
</comment>
<proteinExistence type="inferred from homology"/>
<dbReference type="RefSeq" id="XP_019534250.2">
    <property type="nucleotide sequence ID" value="XM_019678705.3"/>
</dbReference>
<feature type="domain" description="Integrator complex subunit 7 helical bundle" evidence="9">
    <location>
        <begin position="546"/>
        <end position="742"/>
    </location>
</feature>
<feature type="domain" description="Integrator complex subunit 7 N-terminal" evidence="8">
    <location>
        <begin position="25"/>
        <end position="545"/>
    </location>
</feature>
<dbReference type="SUPFAM" id="SSF48371">
    <property type="entry name" value="ARM repeat"/>
    <property type="match status" value="1"/>
</dbReference>
<evidence type="ECO:0000256" key="3">
    <source>
        <dbReference type="ARBA" id="ARBA00008565"/>
    </source>
</evidence>
<dbReference type="InterPro" id="IPR033060">
    <property type="entry name" value="INTS7"/>
</dbReference>
<reference evidence="10" key="2">
    <citation type="submission" date="2025-05" db="UniProtKB">
        <authorList>
            <consortium name="EnsemblMetazoa"/>
        </authorList>
    </citation>
    <scope>IDENTIFICATION</scope>
    <source>
        <strain evidence="10">Foshan</strain>
    </source>
</reference>
<reference evidence="11" key="1">
    <citation type="journal article" date="2015" name="Proc. Natl. Acad. Sci. U.S.A.">
        <title>Genome sequence of the Asian Tiger mosquito, Aedes albopictus, reveals insights into its biology, genetics, and evolution.</title>
        <authorList>
            <person name="Chen X.G."/>
            <person name="Jiang X."/>
            <person name="Gu J."/>
            <person name="Xu M."/>
            <person name="Wu Y."/>
            <person name="Deng Y."/>
            <person name="Zhang C."/>
            <person name="Bonizzoni M."/>
            <person name="Dermauw W."/>
            <person name="Vontas J."/>
            <person name="Armbruster P."/>
            <person name="Huang X."/>
            <person name="Yang Y."/>
            <person name="Zhang H."/>
            <person name="He W."/>
            <person name="Peng H."/>
            <person name="Liu Y."/>
            <person name="Wu K."/>
            <person name="Chen J."/>
            <person name="Lirakis M."/>
            <person name="Topalis P."/>
            <person name="Van Leeuwen T."/>
            <person name="Hall A.B."/>
            <person name="Jiang X."/>
            <person name="Thorpe C."/>
            <person name="Mueller R.L."/>
            <person name="Sun C."/>
            <person name="Waterhouse R.M."/>
            <person name="Yan G."/>
            <person name="Tu Z.J."/>
            <person name="Fang X."/>
            <person name="James A.A."/>
        </authorList>
    </citation>
    <scope>NUCLEOTIDE SEQUENCE [LARGE SCALE GENOMIC DNA]</scope>
    <source>
        <strain evidence="11">Foshan</strain>
    </source>
</reference>
<keyword evidence="11" id="KW-1185">Reference proteome</keyword>
<evidence type="ECO:0000313" key="10">
    <source>
        <dbReference type="EnsemblMetazoa" id="AALFPA23_001696.P1247"/>
    </source>
</evidence>
<dbReference type="InterPro" id="IPR056516">
    <property type="entry name" value="INTS7_N"/>
</dbReference>
<dbReference type="Gene3D" id="1.25.10.10">
    <property type="entry name" value="Leucine-rich Repeat Variant"/>
    <property type="match status" value="1"/>
</dbReference>
<dbReference type="Pfam" id="PF24437">
    <property type="entry name" value="INTS7_HB"/>
    <property type="match status" value="1"/>
</dbReference>
<evidence type="ECO:0000256" key="1">
    <source>
        <dbReference type="ARBA" id="ARBA00004123"/>
    </source>
</evidence>
<dbReference type="Pfam" id="PF22965">
    <property type="entry name" value="INTS7_C"/>
    <property type="match status" value="1"/>
</dbReference>
<dbReference type="InterPro" id="IPR054519">
    <property type="entry name" value="INTS7_C"/>
</dbReference>
<dbReference type="PANTHER" id="PTHR13322:SF2">
    <property type="entry name" value="INTEGRATOR COMPLEX SUBUNIT 7"/>
    <property type="match status" value="1"/>
</dbReference>
<dbReference type="PANTHER" id="PTHR13322">
    <property type="entry name" value="C1ORF73 PROTEIN"/>
    <property type="match status" value="1"/>
</dbReference>
<evidence type="ECO:0000256" key="4">
    <source>
        <dbReference type="ARBA" id="ARBA00015336"/>
    </source>
</evidence>
<keyword evidence="6" id="KW-0539">Nucleus</keyword>
<evidence type="ECO:0000256" key="2">
    <source>
        <dbReference type="ARBA" id="ARBA00004496"/>
    </source>
</evidence>
<dbReference type="Pfam" id="PF24436">
    <property type="entry name" value="INTS7_N"/>
    <property type="match status" value="1"/>
</dbReference>
<evidence type="ECO:0000259" key="7">
    <source>
        <dbReference type="Pfam" id="PF22965"/>
    </source>
</evidence>
<accession>A0ABM1XPT2</accession>